<reference evidence="3 4" key="1">
    <citation type="journal article" date="2020" name="ISME J.">
        <title>Uncovering the hidden diversity of litter-decomposition mechanisms in mushroom-forming fungi.</title>
        <authorList>
            <person name="Floudas D."/>
            <person name="Bentzer J."/>
            <person name="Ahren D."/>
            <person name="Johansson T."/>
            <person name="Persson P."/>
            <person name="Tunlid A."/>
        </authorList>
    </citation>
    <scope>NUCLEOTIDE SEQUENCE [LARGE SCALE GENOMIC DNA]</scope>
    <source>
        <strain evidence="3 4">CBS 406.79</strain>
    </source>
</reference>
<dbReference type="CDD" id="cd00586">
    <property type="entry name" value="4HBT"/>
    <property type="match status" value="1"/>
</dbReference>
<evidence type="ECO:0000313" key="3">
    <source>
        <dbReference type="EMBL" id="KAF5392948.1"/>
    </source>
</evidence>
<dbReference type="Proteomes" id="UP000518752">
    <property type="component" value="Unassembled WGS sequence"/>
</dbReference>
<name>A0A8H5MG99_9AGAR</name>
<dbReference type="SUPFAM" id="SSF54637">
    <property type="entry name" value="Thioesterase/thiol ester dehydrase-isomerase"/>
    <property type="match status" value="1"/>
</dbReference>
<evidence type="ECO:0000313" key="4">
    <source>
        <dbReference type="Proteomes" id="UP000518752"/>
    </source>
</evidence>
<dbReference type="PANTHER" id="PTHR12475">
    <property type="match status" value="1"/>
</dbReference>
<dbReference type="EMBL" id="JAACJN010000003">
    <property type="protein sequence ID" value="KAF5392948.1"/>
    <property type="molecule type" value="Genomic_DNA"/>
</dbReference>
<feature type="region of interest" description="Disordered" evidence="2">
    <location>
        <begin position="214"/>
        <end position="234"/>
    </location>
</feature>
<dbReference type="OrthoDB" id="265761at2759"/>
<evidence type="ECO:0000256" key="2">
    <source>
        <dbReference type="SAM" id="MobiDB-lite"/>
    </source>
</evidence>
<dbReference type="AlphaFoldDB" id="A0A8H5MG99"/>
<protein>
    <submittedName>
        <fullName evidence="3">Uncharacterized protein</fullName>
    </submittedName>
</protein>
<comment type="caution">
    <text evidence="3">The sequence shown here is derived from an EMBL/GenBank/DDBJ whole genome shotgun (WGS) entry which is preliminary data.</text>
</comment>
<gene>
    <name evidence="3" type="ORF">D9757_001354</name>
</gene>
<sequence>MDSRRQVARVSPFLALTRLIRLSIGLLSSSSATASFALNLIFKCLLYAVVLANVRALPGGWHWRVFWPITKYNILFSSFRLRNLLGTLLDRKARARGVAGYVDRTSPVGIHPFDFKVIYRSRVSVDESDFNMHMSNSSYPKILDFTRTKMATHLFPHFLRAGGHVPIASTHFHFVREIPMFAKYEVRAGIGAWDEKWASTFYVVARFVTKGKSESKRASDQPPTKPFSPESGPSFESELVAKLFDALKEEEDTTLHTVAVARCCYKLGRITVPPSLLMASNGICVYPQQVTLTELDPAFTGPLDVEKPFSVYNSPHTWTKHARDLALNPKKLRQVYKGSWRKDPTRWWESALGVGGPIEEKLKERLEICQKLFYGMDGVRQFGEEGLSGQ</sequence>
<organism evidence="3 4">
    <name type="scientific">Collybiopsis confluens</name>
    <dbReference type="NCBI Taxonomy" id="2823264"/>
    <lineage>
        <taxon>Eukaryota</taxon>
        <taxon>Fungi</taxon>
        <taxon>Dikarya</taxon>
        <taxon>Basidiomycota</taxon>
        <taxon>Agaricomycotina</taxon>
        <taxon>Agaricomycetes</taxon>
        <taxon>Agaricomycetidae</taxon>
        <taxon>Agaricales</taxon>
        <taxon>Marasmiineae</taxon>
        <taxon>Omphalotaceae</taxon>
        <taxon>Collybiopsis</taxon>
    </lineage>
</organism>
<evidence type="ECO:0000256" key="1">
    <source>
        <dbReference type="ARBA" id="ARBA00038476"/>
    </source>
</evidence>
<dbReference type="InterPro" id="IPR029069">
    <property type="entry name" value="HotDog_dom_sf"/>
</dbReference>
<dbReference type="PANTHER" id="PTHR12475:SF4">
    <property type="entry name" value="PROTEIN THEM6"/>
    <property type="match status" value="1"/>
</dbReference>
<proteinExistence type="inferred from homology"/>
<dbReference type="InterPro" id="IPR051490">
    <property type="entry name" value="THEM6_lcsJ_thioesterase"/>
</dbReference>
<accession>A0A8H5MG99</accession>
<dbReference type="Gene3D" id="3.10.129.10">
    <property type="entry name" value="Hotdog Thioesterase"/>
    <property type="match status" value="1"/>
</dbReference>
<comment type="similarity">
    <text evidence="1">Belongs to the lcsJ thioesterase family.</text>
</comment>
<dbReference type="Pfam" id="PF13279">
    <property type="entry name" value="4HBT_2"/>
    <property type="match status" value="1"/>
</dbReference>
<keyword evidence="4" id="KW-1185">Reference proteome</keyword>